<comment type="caution">
    <text evidence="1">The sequence shown here is derived from an EMBL/GenBank/DDBJ whole genome shotgun (WGS) entry which is preliminary data.</text>
</comment>
<evidence type="ECO:0000313" key="2">
    <source>
        <dbReference type="Proteomes" id="UP000193849"/>
    </source>
</evidence>
<dbReference type="EMBL" id="NCVD01000041">
    <property type="protein sequence ID" value="ORO90834.1"/>
    <property type="molecule type" value="Genomic_DNA"/>
</dbReference>
<gene>
    <name evidence="1" type="ORF">B7702_01630</name>
</gene>
<dbReference type="Proteomes" id="UP000193849">
    <property type="component" value="Unassembled WGS sequence"/>
</dbReference>
<dbReference type="AlphaFoldDB" id="A0A1X1JUL8"/>
<name>A0A1X1JUL8_STRMT</name>
<organism evidence="1 2">
    <name type="scientific">Streptococcus mitis</name>
    <dbReference type="NCBI Taxonomy" id="28037"/>
    <lineage>
        <taxon>Bacteria</taxon>
        <taxon>Bacillati</taxon>
        <taxon>Bacillota</taxon>
        <taxon>Bacilli</taxon>
        <taxon>Lactobacillales</taxon>
        <taxon>Streptococcaceae</taxon>
        <taxon>Streptococcus</taxon>
        <taxon>Streptococcus mitis group</taxon>
    </lineage>
</organism>
<evidence type="ECO:0000313" key="1">
    <source>
        <dbReference type="EMBL" id="ORO90834.1"/>
    </source>
</evidence>
<sequence>MSLGSKVKRLEGIQKNKNREKVVFINSGDFKDSTECDEYIARLTEEYKAQYINPIFFIDDVSI</sequence>
<accession>A0A1X1JUL8</accession>
<protein>
    <submittedName>
        <fullName evidence="1">Uncharacterized protein</fullName>
    </submittedName>
</protein>
<reference evidence="1 2" key="1">
    <citation type="journal article" date="2016" name="Eur. J. Clin. Microbiol. Infect. Dis.">
        <title>Whole genome sequencing as a tool for phylogenetic analysis of clinical strains of Mitis group streptococci.</title>
        <authorList>
            <person name="Rasmussen L.H."/>
            <person name="Dargis R."/>
            <person name="Hojholt K."/>
            <person name="Christensen J.J."/>
            <person name="Skovgaard O."/>
            <person name="Justesen U.S."/>
            <person name="Rosenvinge F.S."/>
            <person name="Moser C."/>
            <person name="Lukjancenko O."/>
            <person name="Rasmussen S."/>
            <person name="Nielsen X.C."/>
        </authorList>
    </citation>
    <scope>NUCLEOTIDE SEQUENCE [LARGE SCALE GENOMIC DNA]</scope>
    <source>
        <strain evidence="1 2">RH_777_07</strain>
    </source>
</reference>
<proteinExistence type="predicted"/>
<dbReference type="RefSeq" id="WP_000052052.1">
    <property type="nucleotide sequence ID" value="NZ_NCVD01000041.1"/>
</dbReference>